<gene>
    <name evidence="10" type="primary">lysS</name>
    <name evidence="11" type="ORF">D5R95_03065</name>
</gene>
<dbReference type="Gene3D" id="6.10.20.10">
    <property type="entry name" value="Lysine tRNA ligase, stem contact fold domain"/>
    <property type="match status" value="1"/>
</dbReference>
<evidence type="ECO:0000313" key="12">
    <source>
        <dbReference type="Proteomes" id="UP000284763"/>
    </source>
</evidence>
<evidence type="ECO:0000256" key="1">
    <source>
        <dbReference type="ARBA" id="ARBA00004496"/>
    </source>
</evidence>
<dbReference type="InterPro" id="IPR020751">
    <property type="entry name" value="aa-tRNA-synth_I_codon-bd_sub2"/>
</dbReference>
<dbReference type="InterPro" id="IPR014729">
    <property type="entry name" value="Rossmann-like_a/b/a_fold"/>
</dbReference>
<feature type="short sequence motif" description="'HIGH' region" evidence="10">
    <location>
        <begin position="30"/>
        <end position="38"/>
    </location>
</feature>
<dbReference type="AlphaFoldDB" id="A0A3R7VTY2"/>
<dbReference type="Gene3D" id="3.40.50.620">
    <property type="entry name" value="HUPs"/>
    <property type="match status" value="2"/>
</dbReference>
<dbReference type="PANTHER" id="PTHR37940">
    <property type="entry name" value="LYSINE--TRNA LIGASE"/>
    <property type="match status" value="1"/>
</dbReference>
<dbReference type="InterPro" id="IPR042078">
    <property type="entry name" value="Lys-tRNA-ligase_SC_fold"/>
</dbReference>
<name>A0A3R7VTY2_9EURY</name>
<dbReference type="InterPro" id="IPR001412">
    <property type="entry name" value="aa-tRNA-synth_I_CS"/>
</dbReference>
<dbReference type="EMBL" id="QZAB01000209">
    <property type="protein sequence ID" value="RQD88089.1"/>
    <property type="molecule type" value="Genomic_DNA"/>
</dbReference>
<dbReference type="GO" id="GO:0005737">
    <property type="term" value="C:cytoplasm"/>
    <property type="evidence" value="ECO:0007669"/>
    <property type="project" value="UniProtKB-SubCell"/>
</dbReference>
<evidence type="ECO:0000256" key="3">
    <source>
        <dbReference type="ARBA" id="ARBA00022490"/>
    </source>
</evidence>
<dbReference type="GO" id="GO:0000049">
    <property type="term" value="F:tRNA binding"/>
    <property type="evidence" value="ECO:0007669"/>
    <property type="project" value="InterPro"/>
</dbReference>
<reference evidence="11 12" key="1">
    <citation type="submission" date="2018-08" db="EMBL/GenBank/DDBJ databases">
        <title>The metabolism and importance of syntrophic acetate oxidation coupled to methane or sulfide production in haloalkaline environments.</title>
        <authorList>
            <person name="Timmers P.H.A."/>
            <person name="Vavourakis C.D."/>
            <person name="Sorokin D.Y."/>
            <person name="Sinninghe Damste J.S."/>
            <person name="Muyzer G."/>
            <person name="Stams A.J.M."/>
            <person name="Plugge C.M."/>
        </authorList>
    </citation>
    <scope>NUCLEOTIDE SEQUENCE [LARGE SCALE GENOMIC DNA]</scope>
    <source>
        <strain evidence="11">MSAO_Arc3</strain>
    </source>
</reference>
<dbReference type="HAMAP" id="MF_00177">
    <property type="entry name" value="Lys_tRNA_synth_class1"/>
    <property type="match status" value="1"/>
</dbReference>
<evidence type="ECO:0000256" key="2">
    <source>
        <dbReference type="ARBA" id="ARBA00005594"/>
    </source>
</evidence>
<comment type="caution">
    <text evidence="11">The sequence shown here is derived from an EMBL/GenBank/DDBJ whole genome shotgun (WGS) entry which is preliminary data.</text>
</comment>
<dbReference type="PROSITE" id="PS00178">
    <property type="entry name" value="AA_TRNA_LIGASE_I"/>
    <property type="match status" value="1"/>
</dbReference>
<dbReference type="Pfam" id="PF01921">
    <property type="entry name" value="tRNA-synt_1f"/>
    <property type="match status" value="1"/>
</dbReference>
<dbReference type="GO" id="GO:0005524">
    <property type="term" value="F:ATP binding"/>
    <property type="evidence" value="ECO:0007669"/>
    <property type="project" value="UniProtKB-UniRule"/>
</dbReference>
<dbReference type="Gene3D" id="1.10.10.770">
    <property type="match status" value="1"/>
</dbReference>
<dbReference type="NCBIfam" id="TIGR00467">
    <property type="entry name" value="lysS_arch"/>
    <property type="match status" value="1"/>
</dbReference>
<feature type="short sequence motif" description="'KMSKS' region" evidence="10">
    <location>
        <begin position="276"/>
        <end position="280"/>
    </location>
</feature>
<dbReference type="SUPFAM" id="SSF48163">
    <property type="entry name" value="An anticodon-binding domain of class I aminoacyl-tRNA synthetases"/>
    <property type="match status" value="1"/>
</dbReference>
<dbReference type="Gene3D" id="1.10.10.350">
    <property type="match status" value="1"/>
</dbReference>
<dbReference type="PANTHER" id="PTHR37940:SF1">
    <property type="entry name" value="LYSINE--TRNA LIGASE"/>
    <property type="match status" value="1"/>
</dbReference>
<evidence type="ECO:0000256" key="9">
    <source>
        <dbReference type="ARBA" id="ARBA00048573"/>
    </source>
</evidence>
<proteinExistence type="inferred from homology"/>
<comment type="caution">
    <text evidence="10">Lacks conserved residue(s) required for the propagation of feature annotation.</text>
</comment>
<evidence type="ECO:0000256" key="5">
    <source>
        <dbReference type="ARBA" id="ARBA00022741"/>
    </source>
</evidence>
<dbReference type="GO" id="GO:0006430">
    <property type="term" value="P:lysyl-tRNA aminoacylation"/>
    <property type="evidence" value="ECO:0007669"/>
    <property type="project" value="UniProtKB-UniRule"/>
</dbReference>
<evidence type="ECO:0000256" key="10">
    <source>
        <dbReference type="HAMAP-Rule" id="MF_00177"/>
    </source>
</evidence>
<dbReference type="EC" id="6.1.1.6" evidence="10"/>
<keyword evidence="3 10" id="KW-0963">Cytoplasm</keyword>
<comment type="catalytic activity">
    <reaction evidence="9 10">
        <text>tRNA(Lys) + L-lysine + ATP = L-lysyl-tRNA(Lys) + AMP + diphosphate</text>
        <dbReference type="Rhea" id="RHEA:20792"/>
        <dbReference type="Rhea" id="RHEA-COMP:9696"/>
        <dbReference type="Rhea" id="RHEA-COMP:9697"/>
        <dbReference type="ChEBI" id="CHEBI:30616"/>
        <dbReference type="ChEBI" id="CHEBI:32551"/>
        <dbReference type="ChEBI" id="CHEBI:33019"/>
        <dbReference type="ChEBI" id="CHEBI:78442"/>
        <dbReference type="ChEBI" id="CHEBI:78529"/>
        <dbReference type="ChEBI" id="CHEBI:456215"/>
        <dbReference type="EC" id="6.1.1.6"/>
    </reaction>
</comment>
<evidence type="ECO:0000256" key="4">
    <source>
        <dbReference type="ARBA" id="ARBA00022598"/>
    </source>
</evidence>
<comment type="subcellular location">
    <subcellularLocation>
        <location evidence="1 10">Cytoplasm</location>
    </subcellularLocation>
</comment>
<keyword evidence="7 10" id="KW-0648">Protein biosynthesis</keyword>
<dbReference type="InterPro" id="IPR008925">
    <property type="entry name" value="aa_tRNA-synth_I_cd-bd_sf"/>
</dbReference>
<keyword evidence="8 10" id="KW-0030">Aminoacyl-tRNA synthetase</keyword>
<comment type="similarity">
    <text evidence="2 10">Belongs to the class-I aminoacyl-tRNA synthetase family.</text>
</comment>
<evidence type="ECO:0000313" key="11">
    <source>
        <dbReference type="EMBL" id="RQD88089.1"/>
    </source>
</evidence>
<dbReference type="Proteomes" id="UP000284763">
    <property type="component" value="Unassembled WGS sequence"/>
</dbReference>
<keyword evidence="6 10" id="KW-0067">ATP-binding</keyword>
<sequence length="535" mass="60508">MAEVTHWADIVADEVSNKHEKNVVATGITPSGHIHIGNMREVVTADAVYKALNDNMHESTLIYLADNFDPLRKVYPFLPEHYSKYVGNPISEIPCPCGKCSNYAEHFVKPFLVSMEKLGIEPKVYRADELYKSGYYTEAIKDALVNKDNIAKILTETSGREPKDEWSPFNAICRACGKMTSTKVISFDVDKETVDYICECGFSGSVSMQGGGKLNWRVDWPARWKILGVTVEPFGKDHASRGGSYDTGKRIAKEIFNYEPPYPIVYEWIMLANKGAMSSSTGIVVSIDDMLKVVPPEVLRYLIIKTKPEKHINFDPSIPLLTLIDEYEKLKTMEIEKISTYNKRLLDLSKATGICHTDIPFKHMVTIYQVAHGDFEKILEILERVGYETDNRRCIQELITNVQNWLEMYAPPYAKFSVKETLPSKASNLNKVQRAFLCSLAKIISTNEELSGEQYHNLVYQAKEKESVVYKDIVQILNIHEDELAINPKDLFKAIYIATLGTDSGPKAGWFLSSLDRNFLISRFNEAAGDMCNEG</sequence>
<keyword evidence="4 10" id="KW-0436">Ligase</keyword>
<evidence type="ECO:0000256" key="7">
    <source>
        <dbReference type="ARBA" id="ARBA00022917"/>
    </source>
</evidence>
<organism evidence="11 12">
    <name type="scientific">Methanosalsum natronophilum</name>
    <dbReference type="NCBI Taxonomy" id="768733"/>
    <lineage>
        <taxon>Archaea</taxon>
        <taxon>Methanobacteriati</taxon>
        <taxon>Methanobacteriota</taxon>
        <taxon>Stenosarchaea group</taxon>
        <taxon>Methanomicrobia</taxon>
        <taxon>Methanosarcinales</taxon>
        <taxon>Methanosarcinaceae</taxon>
        <taxon>Methanosalsum</taxon>
    </lineage>
</organism>
<accession>A0A3R7VTY2</accession>
<dbReference type="GO" id="GO:0004824">
    <property type="term" value="F:lysine-tRNA ligase activity"/>
    <property type="evidence" value="ECO:0007669"/>
    <property type="project" value="UniProtKB-UniRule"/>
</dbReference>
<dbReference type="InterPro" id="IPR002904">
    <property type="entry name" value="Lys-tRNA-ligase"/>
</dbReference>
<evidence type="ECO:0000256" key="8">
    <source>
        <dbReference type="ARBA" id="ARBA00023146"/>
    </source>
</evidence>
<dbReference type="SUPFAM" id="SSF52374">
    <property type="entry name" value="Nucleotidylyl transferase"/>
    <property type="match status" value="1"/>
</dbReference>
<keyword evidence="5 10" id="KW-0547">Nucleotide-binding</keyword>
<evidence type="ECO:0000256" key="6">
    <source>
        <dbReference type="ARBA" id="ARBA00022840"/>
    </source>
</evidence>
<protein>
    <recommendedName>
        <fullName evidence="10">Lysine--tRNA ligase</fullName>
        <ecNumber evidence="10">6.1.1.6</ecNumber>
    </recommendedName>
    <alternativeName>
        <fullName evidence="10">Lysyl-tRNA synthetase</fullName>
        <shortName evidence="10">LysRS</shortName>
    </alternativeName>
</protein>